<dbReference type="SMART" id="SM00421">
    <property type="entry name" value="HTH_LUXR"/>
    <property type="match status" value="1"/>
</dbReference>
<keyword evidence="1" id="KW-0547">Nucleotide-binding</keyword>
<protein>
    <submittedName>
        <fullName evidence="4">SARP family transcriptional regulator</fullName>
    </submittedName>
</protein>
<comment type="caution">
    <text evidence="4">The sequence shown here is derived from an EMBL/GenBank/DDBJ whole genome shotgun (WGS) entry which is preliminary data.</text>
</comment>
<evidence type="ECO:0000259" key="3">
    <source>
        <dbReference type="PROSITE" id="PS50043"/>
    </source>
</evidence>
<proteinExistence type="predicted"/>
<name>A0A8J3XU45_9ACTN</name>
<accession>A0A8J3XU45</accession>
<evidence type="ECO:0000256" key="1">
    <source>
        <dbReference type="ARBA" id="ARBA00022741"/>
    </source>
</evidence>
<dbReference type="GO" id="GO:0005524">
    <property type="term" value="F:ATP binding"/>
    <property type="evidence" value="ECO:0007669"/>
    <property type="project" value="UniProtKB-KW"/>
</dbReference>
<dbReference type="InterPro" id="IPR027417">
    <property type="entry name" value="P-loop_NTPase"/>
</dbReference>
<keyword evidence="2" id="KW-0067">ATP-binding</keyword>
<evidence type="ECO:0000313" key="5">
    <source>
        <dbReference type="Proteomes" id="UP000605992"/>
    </source>
</evidence>
<dbReference type="PANTHER" id="PTHR16305:SF35">
    <property type="entry name" value="TRANSCRIPTIONAL ACTIVATOR DOMAIN"/>
    <property type="match status" value="1"/>
</dbReference>
<dbReference type="CDD" id="cd06170">
    <property type="entry name" value="LuxR_C_like"/>
    <property type="match status" value="1"/>
</dbReference>
<dbReference type="Pfam" id="PF13191">
    <property type="entry name" value="AAA_16"/>
    <property type="match status" value="1"/>
</dbReference>
<evidence type="ECO:0000256" key="2">
    <source>
        <dbReference type="ARBA" id="ARBA00022840"/>
    </source>
</evidence>
<dbReference type="InterPro" id="IPR000792">
    <property type="entry name" value="Tscrpt_reg_LuxR_C"/>
</dbReference>
<dbReference type="Pfam" id="PF00196">
    <property type="entry name" value="GerE"/>
    <property type="match status" value="1"/>
</dbReference>
<dbReference type="PANTHER" id="PTHR16305">
    <property type="entry name" value="TESTICULAR SOLUBLE ADENYLYL CYCLASE"/>
    <property type="match status" value="1"/>
</dbReference>
<dbReference type="InterPro" id="IPR041664">
    <property type="entry name" value="AAA_16"/>
</dbReference>
<dbReference type="GO" id="GO:0003677">
    <property type="term" value="F:DNA binding"/>
    <property type="evidence" value="ECO:0007669"/>
    <property type="project" value="InterPro"/>
</dbReference>
<dbReference type="PRINTS" id="PR00038">
    <property type="entry name" value="HTHLUXR"/>
</dbReference>
<dbReference type="AlphaFoldDB" id="A0A8J3XU45"/>
<dbReference type="Gene3D" id="1.10.10.10">
    <property type="entry name" value="Winged helix-like DNA-binding domain superfamily/Winged helix DNA-binding domain"/>
    <property type="match status" value="1"/>
</dbReference>
<dbReference type="PROSITE" id="PS50043">
    <property type="entry name" value="HTH_LUXR_2"/>
    <property type="match status" value="1"/>
</dbReference>
<feature type="domain" description="HTH luxR-type" evidence="3">
    <location>
        <begin position="860"/>
        <end position="925"/>
    </location>
</feature>
<evidence type="ECO:0000313" key="4">
    <source>
        <dbReference type="EMBL" id="GII52745.1"/>
    </source>
</evidence>
<dbReference type="EMBL" id="BOOR01000007">
    <property type="protein sequence ID" value="GII52745.1"/>
    <property type="molecule type" value="Genomic_DNA"/>
</dbReference>
<dbReference type="GO" id="GO:0006355">
    <property type="term" value="P:regulation of DNA-templated transcription"/>
    <property type="evidence" value="ECO:0007669"/>
    <property type="project" value="InterPro"/>
</dbReference>
<organism evidence="4 5">
    <name type="scientific">Planotetraspora thailandica</name>
    <dbReference type="NCBI Taxonomy" id="487172"/>
    <lineage>
        <taxon>Bacteria</taxon>
        <taxon>Bacillati</taxon>
        <taxon>Actinomycetota</taxon>
        <taxon>Actinomycetes</taxon>
        <taxon>Streptosporangiales</taxon>
        <taxon>Streptosporangiaceae</taxon>
        <taxon>Planotetraspora</taxon>
    </lineage>
</organism>
<dbReference type="InterPro" id="IPR016032">
    <property type="entry name" value="Sig_transdc_resp-reg_C-effctor"/>
</dbReference>
<dbReference type="InterPro" id="IPR036388">
    <property type="entry name" value="WH-like_DNA-bd_sf"/>
</dbReference>
<dbReference type="GO" id="GO:0005737">
    <property type="term" value="C:cytoplasm"/>
    <property type="evidence" value="ECO:0007669"/>
    <property type="project" value="TreeGrafter"/>
</dbReference>
<gene>
    <name evidence="4" type="ORF">Pth03_11340</name>
</gene>
<reference evidence="4" key="1">
    <citation type="submission" date="2021-01" db="EMBL/GenBank/DDBJ databases">
        <title>Whole genome shotgun sequence of Planotetraspora thailandica NBRC 104271.</title>
        <authorList>
            <person name="Komaki H."/>
            <person name="Tamura T."/>
        </authorList>
    </citation>
    <scope>NUCLEOTIDE SEQUENCE</scope>
    <source>
        <strain evidence="4">NBRC 104271</strain>
    </source>
</reference>
<keyword evidence="5" id="KW-1185">Reference proteome</keyword>
<sequence>MTHVGGVRSQRLVGRERELAVLWSLADDLAAGKGRALWIEGEAGIGKSALCDALASEVAQAGIPVVRAVAQELLQPFPLRPVIQALSITTSSADPLRREIAELLSGGDDRVFDAGLAAAERTLELIDRHCAAGPMMLAFEDLHWADPPTAMLWERLAETVDQMPLLLVGSCRPYAQRPELQRLRDAVDFGAATVVRPQPLDMDDVLELAASLLGRAPDEALAAGLADTGGNPLYAQELVAGWNPEAPDARPGSLTAAITRRLALLGAPTREVLRSAALLGEEFAVPQLAAVIDRRPAELVDTLAEALADGTLIAVDDRLAFRHELVRSVLEEQLAPPLRAGLHAQFAAVLAGSGADVDVVARHLLAGGGTLDRWAVQWLAELPEAALLAAPGAALELLGRALRSPAAAGWLTPLGVRLAVVSFAVGQDDECEAAAAEVASADDPEVRGRMLLYRVRAASRQGRTAQALDVAAAAVNDPRIPALWSTRIRSRAAGVLAKEGRHTEAQAAAVRALSDATALADRIAVAYSRLVLAHTSGPEEALSHLEDGLTGLGWDAESNDLRMLLLNNKLACLNNLGRPEAFRAAVHESLIVGGRVGAGRIGRVETAAAMGSFDFGDWDEAMVHLDAMPPAQQPGVTMVRHGLTALIAAHREDWVQARHHIAAVAGLPITAGDVRILSGYLVAARAIRAEADGDLPGAVAELSVWLDPDMSYDAKERYMWLPDLVRLALAVADADTARAAADSADADASASSALPRQITAAELCRALLDDDVPAIRRTAEVAAQRGWLLLAAAAHEEAAVRLAATGDLSPTGDLAAARETLNEAARIYASLGATWDLRRADARLRTHGIRRGPRSLHRRSATGWDALTPTEQRVASLVADGLSNPEIANELYMSRRTAQTHVSRVLRKLDVSSRMDLMRSVHRTR</sequence>
<dbReference type="Proteomes" id="UP000605992">
    <property type="component" value="Unassembled WGS sequence"/>
</dbReference>
<dbReference type="SUPFAM" id="SSF52540">
    <property type="entry name" value="P-loop containing nucleoside triphosphate hydrolases"/>
    <property type="match status" value="1"/>
</dbReference>
<dbReference type="GO" id="GO:0004016">
    <property type="term" value="F:adenylate cyclase activity"/>
    <property type="evidence" value="ECO:0007669"/>
    <property type="project" value="TreeGrafter"/>
</dbReference>
<dbReference type="SUPFAM" id="SSF46894">
    <property type="entry name" value="C-terminal effector domain of the bipartite response regulators"/>
    <property type="match status" value="1"/>
</dbReference>